<dbReference type="InterPro" id="IPR023343">
    <property type="entry name" value="Penicillin_amidase_dom1"/>
</dbReference>
<evidence type="ECO:0000313" key="4">
    <source>
        <dbReference type="EMBL" id="GBQ90074.1"/>
    </source>
</evidence>
<sequence>MSQARPLPNGRFSAGRRSFLHGAGCAALLSCVPRAARSEPRHQGLDGLKAPVTVVEDQWGVPHIRADSIGDAFYANGYLVARDRLWQLDFGYRQSLGRLAEVFGPSFVPSDKANRLFLYRGNAAEELSRYEPSVRDAASAYVAGINAFIRSLPTDLDDIAPEFALYDYRPLEWQVEDLIRMRAEPTGNTALEIRRARLAALGPEALLYDAYLTPREPDCPLVPPAGLDVSKVTEHDLGALGVLQKRLPLGAIHAATLHGDMGHRKANEGSNAWCIAPSRTVTGRPILANDPHLSFGAPGPRHVLHMTAPGLDVIGAGTPGMPGIMQGHNADIAFGRTNFHIDQEDLFVLKTNSDDPSQYWHDGGWRRMEESRVTIDVRGAESVEAVLRYAVQGPVISANPDETRAIALAATWLAPGANAMLGNIGINLATDWNSFREALRHHTSPTNFTYADRHGNIGWQAAGGLPRRRPEHDGLMPAPGDGRYDWLGLRPLEDLPHLFNPAKGWFSTSNEMNLPTIPAYTISHEWSPPYRHERVEQVLDATPRASLRDSVALQHDTLSLLALRMVALLPDLAAPNTALQMMKSWDGHVTAQSAAAALYEVWSTRLSTALHHRFVPKESGALLSGTLSPVVQLGLLENHEAFGAADSRQKRDDFLLEVLGEAWHECSELMGPLPAAWQWGRLHTLTLRHALDNDPAVARAFPPLGGATYGSSGDHYTVMARWYDPGHIKENPYAVTGGASYLMVCDVGAWDNSLFLNFPGQSGNPASPHYGDFFAPWYASDMQPLAFSRHRVDELGRRRFVLSP</sequence>
<protein>
    <submittedName>
        <fullName evidence="4">Peptidase S45 penicillin amidase</fullName>
    </submittedName>
</protein>
<dbReference type="Gene3D" id="2.30.120.10">
    <property type="match status" value="1"/>
</dbReference>
<dbReference type="InterPro" id="IPR014395">
    <property type="entry name" value="Pen/GL7ACA/AHL_acylase"/>
</dbReference>
<proteinExistence type="inferred from homology"/>
<dbReference type="SUPFAM" id="SSF56235">
    <property type="entry name" value="N-terminal nucleophile aminohydrolases (Ntn hydrolases)"/>
    <property type="match status" value="1"/>
</dbReference>
<evidence type="ECO:0000256" key="2">
    <source>
        <dbReference type="ARBA" id="ARBA00022801"/>
    </source>
</evidence>
<gene>
    <name evidence="4" type="ORF">AA0535_1952</name>
</gene>
<dbReference type="PANTHER" id="PTHR34218">
    <property type="entry name" value="PEPTIDASE S45 PENICILLIN AMIDASE"/>
    <property type="match status" value="1"/>
</dbReference>
<keyword evidence="2" id="KW-0378">Hydrolase</keyword>
<comment type="similarity">
    <text evidence="1">Belongs to the peptidase S45 family.</text>
</comment>
<evidence type="ECO:0000256" key="3">
    <source>
        <dbReference type="ARBA" id="ARBA00023145"/>
    </source>
</evidence>
<dbReference type="Gene3D" id="3.60.20.10">
    <property type="entry name" value="Glutamine Phosphoribosylpyrophosphate, subunit 1, domain 1"/>
    <property type="match status" value="1"/>
</dbReference>
<accession>A0ABQ0Q3U0</accession>
<keyword evidence="3" id="KW-0865">Zymogen</keyword>
<comment type="caution">
    <text evidence="4">The sequence shown here is derived from an EMBL/GenBank/DDBJ whole genome shotgun (WGS) entry which is preliminary data.</text>
</comment>
<dbReference type="PROSITE" id="PS51257">
    <property type="entry name" value="PROKAR_LIPOPROTEIN"/>
    <property type="match status" value="1"/>
</dbReference>
<dbReference type="Pfam" id="PF01804">
    <property type="entry name" value="Penicil_amidase"/>
    <property type="match status" value="1"/>
</dbReference>
<dbReference type="InterPro" id="IPR043147">
    <property type="entry name" value="Penicillin_amidase_A-knob"/>
</dbReference>
<dbReference type="Gene3D" id="1.10.439.10">
    <property type="entry name" value="Penicillin Amidohydrolase, domain 1"/>
    <property type="match status" value="1"/>
</dbReference>
<dbReference type="InterPro" id="IPR043146">
    <property type="entry name" value="Penicillin_amidase_N_B-knob"/>
</dbReference>
<dbReference type="RefSeq" id="WP_264815847.1">
    <property type="nucleotide sequence ID" value="NZ_BAPV01000016.1"/>
</dbReference>
<name>A0ABQ0Q3U0_9PROT</name>
<evidence type="ECO:0000313" key="5">
    <source>
        <dbReference type="Proteomes" id="UP001062776"/>
    </source>
</evidence>
<dbReference type="PIRSF" id="PIRSF001227">
    <property type="entry name" value="Pen_acylase"/>
    <property type="match status" value="1"/>
</dbReference>
<dbReference type="PANTHER" id="PTHR34218:SF4">
    <property type="entry name" value="ACYL-HOMOSERINE LACTONE ACYLASE QUIP"/>
    <property type="match status" value="1"/>
</dbReference>
<dbReference type="Gene3D" id="1.10.1400.10">
    <property type="match status" value="1"/>
</dbReference>
<dbReference type="EMBL" id="BAPV01000016">
    <property type="protein sequence ID" value="GBQ90074.1"/>
    <property type="molecule type" value="Genomic_DNA"/>
</dbReference>
<dbReference type="Proteomes" id="UP001062776">
    <property type="component" value="Unassembled WGS sequence"/>
</dbReference>
<evidence type="ECO:0000256" key="1">
    <source>
        <dbReference type="ARBA" id="ARBA00006586"/>
    </source>
</evidence>
<dbReference type="CDD" id="cd03747">
    <property type="entry name" value="Ntn_PGA_like"/>
    <property type="match status" value="1"/>
</dbReference>
<dbReference type="InterPro" id="IPR029055">
    <property type="entry name" value="Ntn_hydrolases_N"/>
</dbReference>
<dbReference type="InterPro" id="IPR002692">
    <property type="entry name" value="S45"/>
</dbReference>
<reference evidence="4" key="1">
    <citation type="submission" date="2013-04" db="EMBL/GenBank/DDBJ databases">
        <title>The genome sequencing project of 58 acetic acid bacteria.</title>
        <authorList>
            <person name="Okamoto-Kainuma A."/>
            <person name="Ishikawa M."/>
            <person name="Umino S."/>
            <person name="Koizumi Y."/>
            <person name="Shiwa Y."/>
            <person name="Yoshikawa H."/>
            <person name="Matsutani M."/>
            <person name="Matsushita K."/>
        </authorList>
    </citation>
    <scope>NUCLEOTIDE SEQUENCE</scope>
    <source>
        <strain evidence="4">NRIC 0535</strain>
    </source>
</reference>
<organism evidence="4 5">
    <name type="scientific">Asaia krungthepensis NRIC 0535</name>
    <dbReference type="NCBI Taxonomy" id="1307925"/>
    <lineage>
        <taxon>Bacteria</taxon>
        <taxon>Pseudomonadati</taxon>
        <taxon>Pseudomonadota</taxon>
        <taxon>Alphaproteobacteria</taxon>
        <taxon>Acetobacterales</taxon>
        <taxon>Acetobacteraceae</taxon>
        <taxon>Asaia</taxon>
    </lineage>
</organism>
<keyword evidence="5" id="KW-1185">Reference proteome</keyword>